<keyword evidence="5" id="KW-0547">Nucleotide-binding</keyword>
<name>L1JUU7_GUITC</name>
<dbReference type="RefSeq" id="XP_005839157.1">
    <property type="nucleotide sequence ID" value="XM_005839100.1"/>
</dbReference>
<dbReference type="PaxDb" id="55529-EKX52177"/>
<reference evidence="18" key="2">
    <citation type="submission" date="2012-11" db="EMBL/GenBank/DDBJ databases">
        <authorList>
            <person name="Kuo A."/>
            <person name="Curtis B.A."/>
            <person name="Tanifuji G."/>
            <person name="Burki F."/>
            <person name="Gruber A."/>
            <person name="Irimia M."/>
            <person name="Maruyama S."/>
            <person name="Arias M.C."/>
            <person name="Ball S.G."/>
            <person name="Gile G.H."/>
            <person name="Hirakawa Y."/>
            <person name="Hopkins J.F."/>
            <person name="Rensing S.A."/>
            <person name="Schmutz J."/>
            <person name="Symeonidi A."/>
            <person name="Elias M."/>
            <person name="Eveleigh R.J."/>
            <person name="Herman E.K."/>
            <person name="Klute M.J."/>
            <person name="Nakayama T."/>
            <person name="Obornik M."/>
            <person name="Reyes-Prieto A."/>
            <person name="Armbrust E.V."/>
            <person name="Aves S.J."/>
            <person name="Beiko R.G."/>
            <person name="Coutinho P."/>
            <person name="Dacks J.B."/>
            <person name="Durnford D.G."/>
            <person name="Fast N.M."/>
            <person name="Green B.R."/>
            <person name="Grisdale C."/>
            <person name="Hempe F."/>
            <person name="Henrissat B."/>
            <person name="Hoppner M.P."/>
            <person name="Ishida K.-I."/>
            <person name="Kim E."/>
            <person name="Koreny L."/>
            <person name="Kroth P.G."/>
            <person name="Liu Y."/>
            <person name="Malik S.-B."/>
            <person name="Maier U.G."/>
            <person name="McRose D."/>
            <person name="Mock T."/>
            <person name="Neilson J.A."/>
            <person name="Onodera N.T."/>
            <person name="Poole A.M."/>
            <person name="Pritham E.J."/>
            <person name="Richards T.A."/>
            <person name="Rocap G."/>
            <person name="Roy S.W."/>
            <person name="Sarai C."/>
            <person name="Schaack S."/>
            <person name="Shirato S."/>
            <person name="Slamovits C.H."/>
            <person name="Spencer D.F."/>
            <person name="Suzuki S."/>
            <person name="Worden A.Z."/>
            <person name="Zauner S."/>
            <person name="Barry K."/>
            <person name="Bell C."/>
            <person name="Bharti A.K."/>
            <person name="Crow J.A."/>
            <person name="Grimwood J."/>
            <person name="Kramer R."/>
            <person name="Lindquist E."/>
            <person name="Lucas S."/>
            <person name="Salamov A."/>
            <person name="McFadden G.I."/>
            <person name="Lane C.E."/>
            <person name="Keeling P.J."/>
            <person name="Gray M.W."/>
            <person name="Grigoriev I.V."/>
            <person name="Archibald J.M."/>
        </authorList>
    </citation>
    <scope>NUCLEOTIDE SEQUENCE</scope>
    <source>
        <strain evidence="18">CCMP2712</strain>
    </source>
</reference>
<evidence type="ECO:0000256" key="8">
    <source>
        <dbReference type="ARBA" id="ARBA00023054"/>
    </source>
</evidence>
<dbReference type="EnsemblProtists" id="EKX52177">
    <property type="protein sequence ID" value="EKX52177"/>
    <property type="gene ID" value="GUITHDRAFT_92372"/>
</dbReference>
<evidence type="ECO:0000313" key="18">
    <source>
        <dbReference type="Proteomes" id="UP000011087"/>
    </source>
</evidence>
<evidence type="ECO:0000313" key="17">
    <source>
        <dbReference type="EnsemblProtists" id="EKX52177"/>
    </source>
</evidence>
<evidence type="ECO:0000256" key="14">
    <source>
        <dbReference type="SAM" id="MobiDB-lite"/>
    </source>
</evidence>
<keyword evidence="6" id="KW-0498">Mitosis</keyword>
<dbReference type="GO" id="GO:0000796">
    <property type="term" value="C:condensin complex"/>
    <property type="evidence" value="ECO:0007669"/>
    <property type="project" value="TreeGrafter"/>
</dbReference>
<evidence type="ECO:0000256" key="3">
    <source>
        <dbReference type="ARBA" id="ARBA00006005"/>
    </source>
</evidence>
<dbReference type="KEGG" id="gtt:GUITHDRAFT_92372"/>
<dbReference type="SUPFAM" id="SSF52540">
    <property type="entry name" value="P-loop containing nucleoside triphosphate hydrolases"/>
    <property type="match status" value="1"/>
</dbReference>
<dbReference type="OrthoDB" id="5575062at2759"/>
<proteinExistence type="inferred from homology"/>
<keyword evidence="7" id="KW-0067">ATP-binding</keyword>
<comment type="similarity">
    <text evidence="3">Belongs to the SMC family. SMC4 subfamily.</text>
</comment>
<evidence type="ECO:0000256" key="5">
    <source>
        <dbReference type="ARBA" id="ARBA00022741"/>
    </source>
</evidence>
<dbReference type="PANTHER" id="PTHR18937">
    <property type="entry name" value="STRUCTURAL MAINTENANCE OF CHROMOSOMES SMC FAMILY MEMBER"/>
    <property type="match status" value="1"/>
</dbReference>
<dbReference type="InterPro" id="IPR010935">
    <property type="entry name" value="SMC_hinge"/>
</dbReference>
<dbReference type="Pfam" id="PF06470">
    <property type="entry name" value="SMC_hinge"/>
    <property type="match status" value="1"/>
</dbReference>
<dbReference type="GO" id="GO:0016887">
    <property type="term" value="F:ATP hydrolysis activity"/>
    <property type="evidence" value="ECO:0007669"/>
    <property type="project" value="InterPro"/>
</dbReference>
<dbReference type="InterPro" id="IPR024704">
    <property type="entry name" value="SMC"/>
</dbReference>
<keyword evidence="18" id="KW-1185">Reference proteome</keyword>
<dbReference type="SMART" id="SM00968">
    <property type="entry name" value="SMC_hinge"/>
    <property type="match status" value="1"/>
</dbReference>
<dbReference type="InterPro" id="IPR027417">
    <property type="entry name" value="P-loop_NTPase"/>
</dbReference>
<reference evidence="16 18" key="1">
    <citation type="journal article" date="2012" name="Nature">
        <title>Algal genomes reveal evolutionary mosaicism and the fate of nucleomorphs.</title>
        <authorList>
            <consortium name="DOE Joint Genome Institute"/>
            <person name="Curtis B.A."/>
            <person name="Tanifuji G."/>
            <person name="Burki F."/>
            <person name="Gruber A."/>
            <person name="Irimia M."/>
            <person name="Maruyama S."/>
            <person name="Arias M.C."/>
            <person name="Ball S.G."/>
            <person name="Gile G.H."/>
            <person name="Hirakawa Y."/>
            <person name="Hopkins J.F."/>
            <person name="Kuo A."/>
            <person name="Rensing S.A."/>
            <person name="Schmutz J."/>
            <person name="Symeonidi A."/>
            <person name="Elias M."/>
            <person name="Eveleigh R.J."/>
            <person name="Herman E.K."/>
            <person name="Klute M.J."/>
            <person name="Nakayama T."/>
            <person name="Obornik M."/>
            <person name="Reyes-Prieto A."/>
            <person name="Armbrust E.V."/>
            <person name="Aves S.J."/>
            <person name="Beiko R.G."/>
            <person name="Coutinho P."/>
            <person name="Dacks J.B."/>
            <person name="Durnford D.G."/>
            <person name="Fast N.M."/>
            <person name="Green B.R."/>
            <person name="Grisdale C.J."/>
            <person name="Hempel F."/>
            <person name="Henrissat B."/>
            <person name="Hoppner M.P."/>
            <person name="Ishida K."/>
            <person name="Kim E."/>
            <person name="Koreny L."/>
            <person name="Kroth P.G."/>
            <person name="Liu Y."/>
            <person name="Malik S.B."/>
            <person name="Maier U.G."/>
            <person name="McRose D."/>
            <person name="Mock T."/>
            <person name="Neilson J.A."/>
            <person name="Onodera N.T."/>
            <person name="Poole A.M."/>
            <person name="Pritham E.J."/>
            <person name="Richards T.A."/>
            <person name="Rocap G."/>
            <person name="Roy S.W."/>
            <person name="Sarai C."/>
            <person name="Schaack S."/>
            <person name="Shirato S."/>
            <person name="Slamovits C.H."/>
            <person name="Spencer D.F."/>
            <person name="Suzuki S."/>
            <person name="Worden A.Z."/>
            <person name="Zauner S."/>
            <person name="Barry K."/>
            <person name="Bell C."/>
            <person name="Bharti A.K."/>
            <person name="Crow J.A."/>
            <person name="Grimwood J."/>
            <person name="Kramer R."/>
            <person name="Lindquist E."/>
            <person name="Lucas S."/>
            <person name="Salamov A."/>
            <person name="McFadden G.I."/>
            <person name="Lane C.E."/>
            <person name="Keeling P.J."/>
            <person name="Gray M.W."/>
            <person name="Grigoriev I.V."/>
            <person name="Archibald J.M."/>
        </authorList>
    </citation>
    <scope>NUCLEOTIDE SEQUENCE</scope>
    <source>
        <strain evidence="16 18">CCMP2712</strain>
    </source>
</reference>
<evidence type="ECO:0000256" key="11">
    <source>
        <dbReference type="ARBA" id="ARBA00023306"/>
    </source>
</evidence>
<dbReference type="Gene3D" id="3.40.50.300">
    <property type="entry name" value="P-loop containing nucleotide triphosphate hydrolases"/>
    <property type="match status" value="2"/>
</dbReference>
<dbReference type="OMA" id="CPALDNM"/>
<sequence length="1260" mass="141928">MRAENAGSSTSKRLIITHMTLENFKSYAGIQEIGPFHKKFSSVVGPNGSGKSNVIDAMLFVFGKRAKQLRLNKVSELIHKSESHMNLQSCKVSVHFVEIKNEDNGTDEFDIIPGSELEVSRAAFSDNSNKYYINGRSSNYKEVTSLLKEKGIDLDHNRFLILQGEVEQISLMPPKARNEHETGMLEYLEDIIGSNRLIEAIESAAKEVDVLNEERGQKVNKLKIVQKDRDNLGSAKEEAEEYLNQQKKLISKKAVLYQIHLQEAHEQQVKEQEKKTKLEEKIAAEKDKLEESQKRVEEMTTEYNKEKEGYEQLEAELRQSKEEFSVFERKDVKYKEDIKHLKAKEKKLRETAVKEKEKAEKAKESISKQEKSIVEAEKTVQRMESLIPGEQEILDGLYEATKEETEALRAQLAKAQEELTPWMQMTNEAQSSVDIVRAEIELLESKEKKAKQALMEAEQRLKEAEPKRKEKQNNLKSKQAAISKTKKSIEEAQEELGSLEEREKSLRESVRSARTKLEDSKSAQKASSSQSTVLKVLMEAKKSGKIAGIYGRLGDLGSIDAKYDVAISTACGALNHILVENTAVAQRCCDLLRSTGAGVSTFIMLDKQNHLADKMRKNADAFPAARLFDLVQPREEKFLPAFYFALRDTLVASDLDEAMQIAYQGKSSTGGAKFRVVTLEGALIDTSGTMSGGGAKVAKGGMSSVQSDPDALSAKEIESLEKKLAKESDELTSLRTRQQLLEKSLETMNKELRQLQADVEKLELELSELSKEEAETKANMEVYKAEAKSNPEDAKKVKELSKALSQNEDALQKAKKKSDAAEEKCKAIQDEIMNAGGEKLKMQKKKVEGMTAALEEANSSINKGKVSLKSLAKTIEKSEAAAKSAEEDADAAVEELKALKEEYKGIEEAAMKVMEVYQKTQEMLDQKKEHMTGIEKDYDKVKSALAKLRAAQVDIENELQDAEKALKEVSERSKHWTSKLEALREEYEQEFEEMEEAKASNVEEMEEDEEKDVSEDAKKVWDLTAESLAKFNMKNLKYEITTIEEVLQRMNPNMGAIAEWRKKDAEFKERQAELDAVTEKRDAMRGTHDNLRKQRLDEFMTGFSIISMRLKEMYQMITLGGDAELELVDSLDPFSEGIVFSVRPPKKSWKNISNLSGGEKTLSSLSLVFALHHYKPTPLYVMDEIDAALDFKNVSIVANYIKERTQDAQFIIISLRNNMFELADRLVGIYKTHHCTKSVTINPSLLAAHLPPVATVGGNE</sequence>
<dbReference type="EMBL" id="JH992973">
    <property type="protein sequence ID" value="EKX52177.1"/>
    <property type="molecule type" value="Genomic_DNA"/>
</dbReference>
<comment type="subcellular location">
    <subcellularLocation>
        <location evidence="1 12">Nucleus</location>
    </subcellularLocation>
    <subcellularLocation>
        <location evidence="2">Plastid</location>
        <location evidence="2">Chloroplast</location>
    </subcellularLocation>
</comment>
<evidence type="ECO:0000256" key="1">
    <source>
        <dbReference type="ARBA" id="ARBA00004123"/>
    </source>
</evidence>
<evidence type="ECO:0000256" key="2">
    <source>
        <dbReference type="ARBA" id="ARBA00004229"/>
    </source>
</evidence>
<dbReference type="eggNOG" id="KOG0996">
    <property type="taxonomic scope" value="Eukaryota"/>
</dbReference>
<dbReference type="AlphaFoldDB" id="L1JUU7"/>
<evidence type="ECO:0000256" key="9">
    <source>
        <dbReference type="ARBA" id="ARBA00023067"/>
    </source>
</evidence>
<dbReference type="STRING" id="905079.L1JUU7"/>
<dbReference type="InterPro" id="IPR036277">
    <property type="entry name" value="SMC_hinge_sf"/>
</dbReference>
<dbReference type="GO" id="GO:0005524">
    <property type="term" value="F:ATP binding"/>
    <property type="evidence" value="ECO:0007669"/>
    <property type="project" value="UniProtKB-KW"/>
</dbReference>
<dbReference type="InterPro" id="IPR003395">
    <property type="entry name" value="RecF/RecN/SMC_N"/>
</dbReference>
<feature type="region of interest" description="Disordered" evidence="14">
    <location>
        <begin position="455"/>
        <end position="525"/>
    </location>
</feature>
<dbReference type="GeneID" id="17309036"/>
<feature type="compositionally biased region" description="Basic and acidic residues" evidence="14">
    <location>
        <begin position="457"/>
        <end position="473"/>
    </location>
</feature>
<dbReference type="GO" id="GO:0007076">
    <property type="term" value="P:mitotic chromosome condensation"/>
    <property type="evidence" value="ECO:0007669"/>
    <property type="project" value="TreeGrafter"/>
</dbReference>
<dbReference type="GO" id="GO:0051301">
    <property type="term" value="P:cell division"/>
    <property type="evidence" value="ECO:0007669"/>
    <property type="project" value="UniProtKB-KW"/>
</dbReference>
<feature type="coiled-coil region" evidence="13">
    <location>
        <begin position="717"/>
        <end position="831"/>
    </location>
</feature>
<evidence type="ECO:0000256" key="13">
    <source>
        <dbReference type="SAM" id="Coils"/>
    </source>
</evidence>
<feature type="domain" description="SMC hinge" evidence="15">
    <location>
        <begin position="547"/>
        <end position="662"/>
    </location>
</feature>
<protein>
    <recommendedName>
        <fullName evidence="12">Structural maintenance of chromosomes protein</fullName>
    </recommendedName>
</protein>
<keyword evidence="10 12" id="KW-0539">Nucleus</keyword>
<evidence type="ECO:0000256" key="7">
    <source>
        <dbReference type="ARBA" id="ARBA00022840"/>
    </source>
</evidence>
<keyword evidence="8 13" id="KW-0175">Coiled coil</keyword>
<reference evidence="17" key="3">
    <citation type="submission" date="2016-03" db="UniProtKB">
        <authorList>
            <consortium name="EnsemblProtists"/>
        </authorList>
    </citation>
    <scope>IDENTIFICATION</scope>
</reference>
<evidence type="ECO:0000256" key="4">
    <source>
        <dbReference type="ARBA" id="ARBA00022618"/>
    </source>
</evidence>
<organism evidence="16">
    <name type="scientific">Guillardia theta (strain CCMP2712)</name>
    <name type="common">Cryptophyte</name>
    <dbReference type="NCBI Taxonomy" id="905079"/>
    <lineage>
        <taxon>Eukaryota</taxon>
        <taxon>Cryptophyceae</taxon>
        <taxon>Pyrenomonadales</taxon>
        <taxon>Geminigeraceae</taxon>
        <taxon>Guillardia</taxon>
    </lineage>
</organism>
<feature type="region of interest" description="Disordered" evidence="14">
    <location>
        <begin position="997"/>
        <end position="1016"/>
    </location>
</feature>
<dbReference type="Pfam" id="PF02463">
    <property type="entry name" value="SMC_N"/>
    <property type="match status" value="1"/>
</dbReference>
<evidence type="ECO:0000313" key="16">
    <source>
        <dbReference type="EMBL" id="EKX52177.1"/>
    </source>
</evidence>
<dbReference type="Gene3D" id="1.20.1060.20">
    <property type="match status" value="1"/>
</dbReference>
<dbReference type="GO" id="GO:0005634">
    <property type="term" value="C:nucleus"/>
    <property type="evidence" value="ECO:0007669"/>
    <property type="project" value="UniProtKB-SubCell"/>
</dbReference>
<dbReference type="SUPFAM" id="SSF75553">
    <property type="entry name" value="Smc hinge domain"/>
    <property type="match status" value="1"/>
</dbReference>
<evidence type="ECO:0000256" key="10">
    <source>
        <dbReference type="ARBA" id="ARBA00023242"/>
    </source>
</evidence>
<keyword evidence="9" id="KW-0226">DNA condensation</keyword>
<dbReference type="Proteomes" id="UP000011087">
    <property type="component" value="Unassembled WGS sequence"/>
</dbReference>
<dbReference type="HOGENOM" id="CLU_001042_4_1_1"/>
<keyword evidence="4" id="KW-0132">Cell division</keyword>
<evidence type="ECO:0000259" key="15">
    <source>
        <dbReference type="SMART" id="SM00968"/>
    </source>
</evidence>
<gene>
    <name evidence="16" type="primary">Smc4</name>
    <name evidence="16" type="ORF">GUITHDRAFT_92372</name>
</gene>
<dbReference type="FunFam" id="3.40.50.300:FF:000585">
    <property type="entry name" value="Structural maintenance of chromosomes 4"/>
    <property type="match status" value="1"/>
</dbReference>
<dbReference type="Gene3D" id="3.30.70.1620">
    <property type="match status" value="1"/>
</dbReference>
<dbReference type="GO" id="GO:0009507">
    <property type="term" value="C:chloroplast"/>
    <property type="evidence" value="ECO:0007669"/>
    <property type="project" value="UniProtKB-SubCell"/>
</dbReference>
<accession>L1JUU7</accession>
<feature type="compositionally biased region" description="Acidic residues" evidence="14">
    <location>
        <begin position="1003"/>
        <end position="1013"/>
    </location>
</feature>
<dbReference type="PIRSF" id="PIRSF005719">
    <property type="entry name" value="SMC"/>
    <property type="match status" value="1"/>
</dbReference>
<evidence type="ECO:0000256" key="12">
    <source>
        <dbReference type="PIRNR" id="PIRNR005719"/>
    </source>
</evidence>
<dbReference type="PANTHER" id="PTHR18937:SF172">
    <property type="entry name" value="STRUCTURAL MAINTENANCE OF CHROMOSOMES PROTEIN"/>
    <property type="match status" value="1"/>
</dbReference>
<feature type="compositionally biased region" description="Basic and acidic residues" evidence="14">
    <location>
        <begin position="499"/>
        <end position="522"/>
    </location>
</feature>
<dbReference type="SUPFAM" id="SSF57997">
    <property type="entry name" value="Tropomyosin"/>
    <property type="match status" value="1"/>
</dbReference>
<keyword evidence="11" id="KW-0131">Cell cycle</keyword>
<dbReference type="FunFam" id="3.40.50.300:FF:000481">
    <property type="entry name" value="Structural maintenance of chromosomes 4"/>
    <property type="match status" value="1"/>
</dbReference>
<evidence type="ECO:0000256" key="6">
    <source>
        <dbReference type="ARBA" id="ARBA00022776"/>
    </source>
</evidence>